<evidence type="ECO:0000313" key="10">
    <source>
        <dbReference type="EMBL" id="MFC6289769.1"/>
    </source>
</evidence>
<comment type="caution">
    <text evidence="10">The sequence shown here is derived from an EMBL/GenBank/DDBJ whole genome shotgun (WGS) entry which is preliminary data.</text>
</comment>
<feature type="domain" description="FAD/NAD(P)-binding" evidence="9">
    <location>
        <begin position="5"/>
        <end position="309"/>
    </location>
</feature>
<dbReference type="PRINTS" id="PR00411">
    <property type="entry name" value="PNDRDTASEI"/>
</dbReference>
<reference evidence="11" key="1">
    <citation type="journal article" date="2019" name="Int. J. Syst. Evol. Microbiol.">
        <title>The Global Catalogue of Microorganisms (GCM) 10K type strain sequencing project: providing services to taxonomists for standard genome sequencing and annotation.</title>
        <authorList>
            <consortium name="The Broad Institute Genomics Platform"/>
            <consortium name="The Broad Institute Genome Sequencing Center for Infectious Disease"/>
            <person name="Wu L."/>
            <person name="Ma J."/>
        </authorList>
    </citation>
    <scope>NUCLEOTIDE SEQUENCE [LARGE SCALE GENOMIC DNA]</scope>
    <source>
        <strain evidence="11">CCM 8893</strain>
    </source>
</reference>
<evidence type="ECO:0000259" key="8">
    <source>
        <dbReference type="Pfam" id="PF02852"/>
    </source>
</evidence>
<evidence type="ECO:0000313" key="11">
    <source>
        <dbReference type="Proteomes" id="UP001596258"/>
    </source>
</evidence>
<dbReference type="SUPFAM" id="SSF51905">
    <property type="entry name" value="FAD/NAD(P)-binding domain"/>
    <property type="match status" value="1"/>
</dbReference>
<accession>A0ABW1U8V8</accession>
<dbReference type="InterPro" id="IPR016156">
    <property type="entry name" value="FAD/NAD-linked_Rdtase_dimer_sf"/>
</dbReference>
<comment type="similarity">
    <text evidence="2">Belongs to the class-III pyridine nucleotide-disulfide oxidoreductase family.</text>
</comment>
<name>A0ABW1U8V8_9LACO</name>
<dbReference type="EMBL" id="JBHSSO010000016">
    <property type="protein sequence ID" value="MFC6289769.1"/>
    <property type="molecule type" value="Genomic_DNA"/>
</dbReference>
<dbReference type="PRINTS" id="PR00368">
    <property type="entry name" value="FADPNR"/>
</dbReference>
<feature type="domain" description="Pyridine nucleotide-disulphide oxidoreductase dimerisation" evidence="8">
    <location>
        <begin position="334"/>
        <end position="435"/>
    </location>
</feature>
<dbReference type="InterPro" id="IPR036188">
    <property type="entry name" value="FAD/NAD-bd_sf"/>
</dbReference>
<evidence type="ECO:0000259" key="9">
    <source>
        <dbReference type="Pfam" id="PF07992"/>
    </source>
</evidence>
<dbReference type="PANTHER" id="PTHR43429:SF1">
    <property type="entry name" value="NAD(P)H SULFUR OXIDOREDUCTASE (COA-DEPENDENT)"/>
    <property type="match status" value="1"/>
</dbReference>
<evidence type="ECO:0000256" key="4">
    <source>
        <dbReference type="ARBA" id="ARBA00022827"/>
    </source>
</evidence>
<keyword evidence="6" id="KW-0558">Oxidation</keyword>
<dbReference type="Pfam" id="PF02852">
    <property type="entry name" value="Pyr_redox_dim"/>
    <property type="match status" value="1"/>
</dbReference>
<gene>
    <name evidence="10" type="ORF">ACFP1M_06080</name>
</gene>
<keyword evidence="4" id="KW-0274">FAD</keyword>
<dbReference type="Gene3D" id="3.50.50.60">
    <property type="entry name" value="FAD/NAD(P)-binding domain"/>
    <property type="match status" value="2"/>
</dbReference>
<evidence type="ECO:0000256" key="6">
    <source>
        <dbReference type="ARBA" id="ARBA00023097"/>
    </source>
</evidence>
<dbReference type="RefSeq" id="WP_225418595.1">
    <property type="nucleotide sequence ID" value="NZ_JBHSSO010000016.1"/>
</dbReference>
<evidence type="ECO:0000256" key="3">
    <source>
        <dbReference type="ARBA" id="ARBA00022630"/>
    </source>
</evidence>
<dbReference type="InterPro" id="IPR023753">
    <property type="entry name" value="FAD/NAD-binding_dom"/>
</dbReference>
<evidence type="ECO:0000256" key="5">
    <source>
        <dbReference type="ARBA" id="ARBA00023002"/>
    </source>
</evidence>
<protein>
    <submittedName>
        <fullName evidence="10">FAD-dependent oxidoreductase</fullName>
    </submittedName>
</protein>
<evidence type="ECO:0000256" key="1">
    <source>
        <dbReference type="ARBA" id="ARBA00001974"/>
    </source>
</evidence>
<sequence>MINVMKVVVIGCTHAGIAAVKQILTYYPEADITVYERQNTISYLSCATYLHIEGTVAALADARYAEPQDFIKRGVHLATNHDVIRINAAAHCLLVQDLLTKKISRTSYDKLIVATGSVTAIPAISGVENPKVLLCKTYDEAHDLCAYAADQQSVAIVGGGYIGVELAEGYATAGYQVLLIQKPAHLLNGYVEPAIGDKILRLLTSKGVKVLTDTVVTSFQDAPDDQLLITTDQDSYHVDMAAISAGMLPQTDLLAGQVEMAKNGAILVDDYLQTSDPDIFAAGDAAMSHNNPTDDSVYAPLASNAVRQGTVAGINVGDRRLRMLGTQVTTGMKIFEHTMACTGLTVAAAQAADLNVGHVEYTGTYRPNFMPAPHPITVELVYDRNNRKILGAQLLCAHDISQAANTVSALIQNGGTIDQLALMDMLFSPNFNEPFNYLNLAGQMAVEQENGYWRS</sequence>
<dbReference type="Pfam" id="PF07992">
    <property type="entry name" value="Pyr_redox_2"/>
    <property type="match status" value="1"/>
</dbReference>
<dbReference type="SUPFAM" id="SSF55424">
    <property type="entry name" value="FAD/NAD-linked reductases, dimerisation (C-terminal) domain"/>
    <property type="match status" value="1"/>
</dbReference>
<keyword evidence="5" id="KW-0560">Oxidoreductase</keyword>
<dbReference type="Gene3D" id="3.30.390.30">
    <property type="match status" value="1"/>
</dbReference>
<keyword evidence="3" id="KW-0285">Flavoprotein</keyword>
<dbReference type="PANTHER" id="PTHR43429">
    <property type="entry name" value="PYRIDINE NUCLEOTIDE-DISULFIDE OXIDOREDUCTASE DOMAIN-CONTAINING"/>
    <property type="match status" value="1"/>
</dbReference>
<organism evidence="10 11">
    <name type="scientific">Levilactobacillus angrenensis</name>
    <dbReference type="NCBI Taxonomy" id="2486020"/>
    <lineage>
        <taxon>Bacteria</taxon>
        <taxon>Bacillati</taxon>
        <taxon>Bacillota</taxon>
        <taxon>Bacilli</taxon>
        <taxon>Lactobacillales</taxon>
        <taxon>Lactobacillaceae</taxon>
        <taxon>Levilactobacillus</taxon>
    </lineage>
</organism>
<dbReference type="InterPro" id="IPR004099">
    <property type="entry name" value="Pyr_nucl-diS_OxRdtase_dimer"/>
</dbReference>
<keyword evidence="7" id="KW-0676">Redox-active center</keyword>
<evidence type="ECO:0000256" key="2">
    <source>
        <dbReference type="ARBA" id="ARBA00009130"/>
    </source>
</evidence>
<proteinExistence type="inferred from homology"/>
<dbReference type="InterPro" id="IPR050260">
    <property type="entry name" value="FAD-bd_OxRdtase"/>
</dbReference>
<comment type="cofactor">
    <cofactor evidence="1">
        <name>FAD</name>
        <dbReference type="ChEBI" id="CHEBI:57692"/>
    </cofactor>
</comment>
<evidence type="ECO:0000256" key="7">
    <source>
        <dbReference type="ARBA" id="ARBA00023284"/>
    </source>
</evidence>
<dbReference type="Proteomes" id="UP001596258">
    <property type="component" value="Unassembled WGS sequence"/>
</dbReference>
<keyword evidence="11" id="KW-1185">Reference proteome</keyword>